<dbReference type="SUPFAM" id="SSF52540">
    <property type="entry name" value="P-loop containing nucleoside triphosphate hydrolases"/>
    <property type="match status" value="1"/>
</dbReference>
<accession>A0AAV8P7A5</accession>
<gene>
    <name evidence="1" type="ORF">OPV22_025254</name>
</gene>
<evidence type="ECO:0000313" key="2">
    <source>
        <dbReference type="Proteomes" id="UP001222027"/>
    </source>
</evidence>
<protein>
    <submittedName>
        <fullName evidence="1">Uncharacterized protein</fullName>
    </submittedName>
</protein>
<name>A0AAV8P7A5_ENSVE</name>
<reference evidence="1 2" key="1">
    <citation type="submission" date="2022-12" db="EMBL/GenBank/DDBJ databases">
        <title>Chromosome-scale assembly of the Ensete ventricosum genome.</title>
        <authorList>
            <person name="Dussert Y."/>
            <person name="Stocks J."/>
            <person name="Wendawek A."/>
            <person name="Woldeyes F."/>
            <person name="Nichols R.A."/>
            <person name="Borrell J.S."/>
        </authorList>
    </citation>
    <scope>NUCLEOTIDE SEQUENCE [LARGE SCALE GENOMIC DNA]</scope>
    <source>
        <strain evidence="2">cv. Maze</strain>
        <tissue evidence="1">Seeds</tissue>
    </source>
</reference>
<comment type="caution">
    <text evidence="1">The sequence shown here is derived from an EMBL/GenBank/DDBJ whole genome shotgun (WGS) entry which is preliminary data.</text>
</comment>
<evidence type="ECO:0000313" key="1">
    <source>
        <dbReference type="EMBL" id="KAJ8470911.1"/>
    </source>
</evidence>
<sequence>MRRPLPILNCNGRVPLTFLPYRTSHEVAGNVVFLGKWGKSRDVVPDSPPLLAMVLNFILRRWKLMGTKSKLRYGKCRQTFDSIGRWLNELHALSDMNVVTILVGNKTDLRDARGVQHKPSGSSDVSAAFRIVVKEKYSILSRKVCLSQ</sequence>
<dbReference type="AlphaFoldDB" id="A0AAV8P7A5"/>
<dbReference type="Gene3D" id="3.40.50.300">
    <property type="entry name" value="P-loop containing nucleotide triphosphate hydrolases"/>
    <property type="match status" value="1"/>
</dbReference>
<keyword evidence="2" id="KW-1185">Reference proteome</keyword>
<dbReference type="InterPro" id="IPR027417">
    <property type="entry name" value="P-loop_NTPase"/>
</dbReference>
<dbReference type="GO" id="GO:0005525">
    <property type="term" value="F:GTP binding"/>
    <property type="evidence" value="ECO:0007669"/>
    <property type="project" value="InterPro"/>
</dbReference>
<dbReference type="Pfam" id="PF00071">
    <property type="entry name" value="Ras"/>
    <property type="match status" value="1"/>
</dbReference>
<proteinExistence type="predicted"/>
<dbReference type="GO" id="GO:0003924">
    <property type="term" value="F:GTPase activity"/>
    <property type="evidence" value="ECO:0007669"/>
    <property type="project" value="InterPro"/>
</dbReference>
<dbReference type="EMBL" id="JAQQAF010000007">
    <property type="protein sequence ID" value="KAJ8470911.1"/>
    <property type="molecule type" value="Genomic_DNA"/>
</dbReference>
<organism evidence="1 2">
    <name type="scientific">Ensete ventricosum</name>
    <name type="common">Abyssinian banana</name>
    <name type="synonym">Musa ensete</name>
    <dbReference type="NCBI Taxonomy" id="4639"/>
    <lineage>
        <taxon>Eukaryota</taxon>
        <taxon>Viridiplantae</taxon>
        <taxon>Streptophyta</taxon>
        <taxon>Embryophyta</taxon>
        <taxon>Tracheophyta</taxon>
        <taxon>Spermatophyta</taxon>
        <taxon>Magnoliopsida</taxon>
        <taxon>Liliopsida</taxon>
        <taxon>Zingiberales</taxon>
        <taxon>Musaceae</taxon>
        <taxon>Ensete</taxon>
    </lineage>
</organism>
<dbReference type="InterPro" id="IPR001806">
    <property type="entry name" value="Small_GTPase"/>
</dbReference>
<dbReference type="SMART" id="SM00175">
    <property type="entry name" value="RAB"/>
    <property type="match status" value="1"/>
</dbReference>
<dbReference type="Proteomes" id="UP001222027">
    <property type="component" value="Unassembled WGS sequence"/>
</dbReference>